<protein>
    <submittedName>
        <fullName evidence="2">Uncharacterized protein</fullName>
    </submittedName>
</protein>
<feature type="region of interest" description="Disordered" evidence="1">
    <location>
        <begin position="146"/>
        <end position="189"/>
    </location>
</feature>
<comment type="caution">
    <text evidence="2">The sequence shown here is derived from an EMBL/GenBank/DDBJ whole genome shotgun (WGS) entry which is preliminary data.</text>
</comment>
<evidence type="ECO:0000313" key="2">
    <source>
        <dbReference type="EMBL" id="KAF6220683.1"/>
    </source>
</evidence>
<gene>
    <name evidence="2" type="ORF">HO133_003116</name>
</gene>
<feature type="compositionally biased region" description="Basic residues" evidence="1">
    <location>
        <begin position="55"/>
        <end position="64"/>
    </location>
</feature>
<dbReference type="GeneID" id="59331528"/>
<proteinExistence type="predicted"/>
<feature type="compositionally biased region" description="Polar residues" evidence="1">
    <location>
        <begin position="146"/>
        <end position="177"/>
    </location>
</feature>
<reference evidence="2 3" key="1">
    <citation type="journal article" date="2020" name="Genomics">
        <title>Complete, high-quality genomes from long-read metagenomic sequencing of two wolf lichen thalli reveals enigmatic genome architecture.</title>
        <authorList>
            <person name="McKenzie S.K."/>
            <person name="Walston R.F."/>
            <person name="Allen J.L."/>
        </authorList>
    </citation>
    <scope>NUCLEOTIDE SEQUENCE [LARGE SCALE GENOMIC DNA]</scope>
    <source>
        <strain evidence="2">WasteWater1</strain>
    </source>
</reference>
<dbReference type="RefSeq" id="XP_037150118.1">
    <property type="nucleotide sequence ID" value="XM_037294040.1"/>
</dbReference>
<feature type="region of interest" description="Disordered" evidence="1">
    <location>
        <begin position="521"/>
        <end position="592"/>
    </location>
</feature>
<feature type="region of interest" description="Disordered" evidence="1">
    <location>
        <begin position="1"/>
        <end position="64"/>
    </location>
</feature>
<dbReference type="AlphaFoldDB" id="A0A8H6FAF8"/>
<accession>A0A8H6FAF8</accession>
<organism evidence="2 3">
    <name type="scientific">Letharia lupina</name>
    <dbReference type="NCBI Taxonomy" id="560253"/>
    <lineage>
        <taxon>Eukaryota</taxon>
        <taxon>Fungi</taxon>
        <taxon>Dikarya</taxon>
        <taxon>Ascomycota</taxon>
        <taxon>Pezizomycotina</taxon>
        <taxon>Lecanoromycetes</taxon>
        <taxon>OSLEUM clade</taxon>
        <taxon>Lecanoromycetidae</taxon>
        <taxon>Lecanorales</taxon>
        <taxon>Lecanorineae</taxon>
        <taxon>Parmeliaceae</taxon>
        <taxon>Letharia</taxon>
    </lineage>
</organism>
<keyword evidence="3" id="KW-1185">Reference proteome</keyword>
<dbReference type="Proteomes" id="UP000593566">
    <property type="component" value="Unassembled WGS sequence"/>
</dbReference>
<evidence type="ECO:0000313" key="3">
    <source>
        <dbReference type="Proteomes" id="UP000593566"/>
    </source>
</evidence>
<evidence type="ECO:0000256" key="1">
    <source>
        <dbReference type="SAM" id="MobiDB-lite"/>
    </source>
</evidence>
<dbReference type="EMBL" id="JACCJB010000016">
    <property type="protein sequence ID" value="KAF6220683.1"/>
    <property type="molecule type" value="Genomic_DNA"/>
</dbReference>
<feature type="compositionally biased region" description="Basic residues" evidence="1">
    <location>
        <begin position="1"/>
        <end position="17"/>
    </location>
</feature>
<feature type="compositionally biased region" description="Polar residues" evidence="1">
    <location>
        <begin position="390"/>
        <end position="401"/>
    </location>
</feature>
<name>A0A8H6FAF8_9LECA</name>
<feature type="compositionally biased region" description="Basic and acidic residues" evidence="1">
    <location>
        <begin position="34"/>
        <end position="43"/>
    </location>
</feature>
<sequence>MSPRKHHLRNRKRIKTPRRFEDEDIITSSPPRQGSHEESKESSELEQEIYESPKPRKPKSKARAYRGEVTEFNADLPPAAFPTLDHPDYVHNGGNIAFDLESHLSGSQSQKPRLAGSEAINPDFIGRGRHHEQIDLTADHPIMTSTTAESTHRGSQNVLHTSSTVQKQPRASMSSSIYGEPTDNGPRNPIWVSNMARMKEAGRMSDLDRNILEMESSDEENAAVRSTKLARTASIPDFPAWNSLTVAHKLDLADAIAELYPDPAQVMHQLRLSLSQKTELVELLIQRQNRAAGEEANQQSLQKQTQDVLLQGRHLSQSAFHQMVEENLYGTINEDDHLQTNLMELKKARAYLRYCGFDPELADSNWDVPSISDAASGTKPGPAQSKPKASLSSTAAQNPPSVSKVPFSRRPTLVTPSQRASNPPDARLELVQQRTQALLPGHRPTLVHALIAQHSPAAPLSKVPIQSYRVVPGSQSGDLRARYQSTSRIPPPTLPALPVQRNALTGSDLRAINNELLKARGASSVLPTPQEEHSSSVGSHSRAPQGLPSARRDQNRQSSGNPNVGASAPQETGGVIKNGDSVNKKKRKKSAT</sequence>
<feature type="region of interest" description="Disordered" evidence="1">
    <location>
        <begin position="372"/>
        <end position="425"/>
    </location>
</feature>